<gene>
    <name evidence="1" type="ORF">HMPREF0973_00664</name>
</gene>
<dbReference type="EMBL" id="ACVA01000013">
    <property type="protein sequence ID" value="EEX19719.1"/>
    <property type="molecule type" value="Genomic_DNA"/>
</dbReference>
<proteinExistence type="predicted"/>
<sequence>MRKDEGFYPDLAALHSIEVNNGRYQREAFLNARKGSLGIKERLSLNVRKALLNSRIGFCYKEMDSFYLITNL</sequence>
<dbReference type="Proteomes" id="UP000003327">
    <property type="component" value="Unassembled WGS sequence"/>
</dbReference>
<accession>C9MM35</accession>
<comment type="caution">
    <text evidence="1">The sequence shown here is derived from an EMBL/GenBank/DDBJ whole genome shotgun (WGS) entry which is preliminary data.</text>
</comment>
<name>C9MM35_9BACT</name>
<dbReference type="AlphaFoldDB" id="C9MM35"/>
<organism evidence="1 2">
    <name type="scientific">Prevotella veroralis F0319</name>
    <dbReference type="NCBI Taxonomy" id="649761"/>
    <lineage>
        <taxon>Bacteria</taxon>
        <taxon>Pseudomonadati</taxon>
        <taxon>Bacteroidota</taxon>
        <taxon>Bacteroidia</taxon>
        <taxon>Bacteroidales</taxon>
        <taxon>Prevotellaceae</taxon>
        <taxon>Prevotella</taxon>
    </lineage>
</organism>
<evidence type="ECO:0000313" key="2">
    <source>
        <dbReference type="Proteomes" id="UP000003327"/>
    </source>
</evidence>
<evidence type="ECO:0000313" key="1">
    <source>
        <dbReference type="EMBL" id="EEX19719.1"/>
    </source>
</evidence>
<dbReference type="HOGENOM" id="CLU_2719017_0_0_10"/>
<protein>
    <submittedName>
        <fullName evidence="1">Uncharacterized protein</fullName>
    </submittedName>
</protein>
<reference evidence="1 2" key="1">
    <citation type="submission" date="2009-09" db="EMBL/GenBank/DDBJ databases">
        <authorList>
            <person name="Weinstock G."/>
            <person name="Sodergren E."/>
            <person name="Clifton S."/>
            <person name="Fulton L."/>
            <person name="Fulton B."/>
            <person name="Courtney L."/>
            <person name="Fronick C."/>
            <person name="Harrison M."/>
            <person name="Strong C."/>
            <person name="Farmer C."/>
            <person name="Delahaunty K."/>
            <person name="Markovic C."/>
            <person name="Hall O."/>
            <person name="Minx P."/>
            <person name="Tomlinson C."/>
            <person name="Mitreva M."/>
            <person name="Nelson J."/>
            <person name="Hou S."/>
            <person name="Wollam A."/>
            <person name="Pepin K.H."/>
            <person name="Johnson M."/>
            <person name="Bhonagiri V."/>
            <person name="Nash W.E."/>
            <person name="Warren W."/>
            <person name="Chinwalla A."/>
            <person name="Mardis E.R."/>
            <person name="Wilson R.K."/>
        </authorList>
    </citation>
    <scope>NUCLEOTIDE SEQUENCE [LARGE SCALE GENOMIC DNA]</scope>
    <source>
        <strain evidence="1 2">F0319</strain>
    </source>
</reference>
<keyword evidence="2" id="KW-1185">Reference proteome</keyword>
<dbReference type="RefSeq" id="WP_004382291.1">
    <property type="nucleotide sequence ID" value="NZ_GG698712.1"/>
</dbReference>